<evidence type="ECO:0000313" key="2">
    <source>
        <dbReference type="Proteomes" id="UP000016587"/>
    </source>
</evidence>
<name>T2GDF5_MEGG1</name>
<reference evidence="2" key="2">
    <citation type="submission" date="2013-07" db="EMBL/GenBank/DDBJ databases">
        <authorList>
            <person name="Morais-Silva F.O."/>
            <person name="Rezende A.M."/>
            <person name="Pimentel C."/>
            <person name="Resende D.M."/>
            <person name="Santos C.I."/>
            <person name="Clemente C."/>
            <person name="de Oliveira L.M."/>
            <person name="da Silva S.M."/>
            <person name="Costa D.A."/>
            <person name="Varela-Raposo A."/>
            <person name="Horacio E.C.A."/>
            <person name="Matos M."/>
            <person name="Flores O."/>
            <person name="Ruiz J.C."/>
            <person name="Rodrigues-Pousada C."/>
        </authorList>
    </citation>
    <scope>NUCLEOTIDE SEQUENCE [LARGE SCALE GENOMIC DNA]</scope>
    <source>
        <strain evidence="2">ATCC 19364 / DSM 1382 / NCIMB 9332 / VKM B-1759</strain>
    </source>
</reference>
<dbReference type="Proteomes" id="UP000016587">
    <property type="component" value="Chromosome"/>
</dbReference>
<gene>
    <name evidence="1" type="ORF">DGI_2463</name>
</gene>
<sequence>MPVAAAVSNSTLPPDAAYWIAHLERDLLPYWLTPAATPESGPFPTYRMDDGRAMTNGTVAEYKASAKQRGGQWIIDEGKLDDNYIRTHARQTFAYGVAYHLTGNPRYLALMQQGVRWSMAHAFDDRGAKTIVAGDVERNSQDQAYSVNGLAFYYYLTRDEVVLERLKTQYAYIMQAYGIRNASGELEGVAFRPGETRPTELVAVLDQLNAYMMLLAPILPEPMVASWKQDMLAFCRFMLKHFQIQQGDPGWDPLLANSFWGLLSDDVTVRRSRHLDFGHSVKAWWMIHLAGRLTGDSTLAAQGLEGMRALLAKGYLPGPRLMDWAVAKNKTPLSGLVNEATWAEKVCLPSKKKDCGNMTVVPGQHWWIHCEMDQAAATSAMANGGGGDLAAALALTGPFFVDHFVDRVGKEVWHAIDPITLAPQLKKAHHWKNAYHSFEHALVMAIAGQALRRGPLTLHFALQQDKQLPPNLRPYYFEGTVRNVHYATMPGQDDLLLAAVEFEIGTGETH</sequence>
<dbReference type="eggNOG" id="COG2942">
    <property type="taxonomic scope" value="Bacteria"/>
</dbReference>
<dbReference type="KEGG" id="dgg:DGI_2463"/>
<dbReference type="AlphaFoldDB" id="T2GDF5"/>
<dbReference type="SUPFAM" id="SSF48208">
    <property type="entry name" value="Six-hairpin glycosidases"/>
    <property type="match status" value="1"/>
</dbReference>
<dbReference type="PATRIC" id="fig|1121448.10.peg.2418"/>
<dbReference type="HOGENOM" id="CLU_034540_0_0_7"/>
<dbReference type="Gene3D" id="1.50.10.10">
    <property type="match status" value="1"/>
</dbReference>
<protein>
    <submittedName>
        <fullName evidence="1">Uncharacterized protein</fullName>
    </submittedName>
</protein>
<dbReference type="EMBL" id="CP006585">
    <property type="protein sequence ID" value="AGW14204.1"/>
    <property type="molecule type" value="Genomic_DNA"/>
</dbReference>
<dbReference type="GO" id="GO:0005975">
    <property type="term" value="P:carbohydrate metabolic process"/>
    <property type="evidence" value="ECO:0007669"/>
    <property type="project" value="InterPro"/>
</dbReference>
<reference evidence="1 2" key="1">
    <citation type="journal article" date="2013" name="J. Bacteriol.">
        <title>Roles of HynAB and Ech, the only two hydrogenases found in the model sulfate reducer Desulfovibrio gigas.</title>
        <authorList>
            <person name="Morais-Silva F.O."/>
            <person name="Santos C.I."/>
            <person name="Rodrigues R."/>
            <person name="Pereira I.A."/>
            <person name="Rodrigues-Pousada C."/>
        </authorList>
    </citation>
    <scope>NUCLEOTIDE SEQUENCE [LARGE SCALE GENOMIC DNA]</scope>
    <source>
        <strain evidence="2">ATCC 19364 / DSM 1382 / NCIMB 9332 / VKM B-1759</strain>
    </source>
</reference>
<dbReference type="InterPro" id="IPR012341">
    <property type="entry name" value="6hp_glycosidase-like_sf"/>
</dbReference>
<proteinExistence type="predicted"/>
<dbReference type="STRING" id="1121448.DGI_2463"/>
<keyword evidence="2" id="KW-1185">Reference proteome</keyword>
<organism evidence="1 2">
    <name type="scientific">Megalodesulfovibrio gigas (strain ATCC 19364 / DSM 1382 / NCIMB 9332 / VKM B-1759)</name>
    <name type="common">Desulfovibrio gigas</name>
    <dbReference type="NCBI Taxonomy" id="1121448"/>
    <lineage>
        <taxon>Bacteria</taxon>
        <taxon>Pseudomonadati</taxon>
        <taxon>Thermodesulfobacteriota</taxon>
        <taxon>Desulfovibrionia</taxon>
        <taxon>Desulfovibrionales</taxon>
        <taxon>Desulfovibrionaceae</taxon>
        <taxon>Megalodesulfovibrio</taxon>
    </lineage>
</organism>
<dbReference type="InterPro" id="IPR008928">
    <property type="entry name" value="6-hairpin_glycosidase_sf"/>
</dbReference>
<evidence type="ECO:0000313" key="1">
    <source>
        <dbReference type="EMBL" id="AGW14204.1"/>
    </source>
</evidence>
<accession>T2GDF5</accession>